<dbReference type="GO" id="GO:0045892">
    <property type="term" value="P:negative regulation of DNA-templated transcription"/>
    <property type="evidence" value="ECO:0007669"/>
    <property type="project" value="TreeGrafter"/>
</dbReference>
<dbReference type="InterPro" id="IPR036390">
    <property type="entry name" value="WH_DNA-bd_sf"/>
</dbReference>
<dbReference type="Pfam" id="PF01614">
    <property type="entry name" value="IclR_C"/>
    <property type="match status" value="1"/>
</dbReference>
<reference evidence="8 9" key="1">
    <citation type="submission" date="2018-05" db="EMBL/GenBank/DDBJ databases">
        <title>Spiribacter halobius sp. nov., a moderately halophilic bacterium isolated from marine solar saltern.</title>
        <authorList>
            <person name="Zheng W.-S."/>
            <person name="Lu D.-C."/>
            <person name="Du Z.-J."/>
        </authorList>
    </citation>
    <scope>NUCLEOTIDE SEQUENCE [LARGE SCALE GENOMIC DNA]</scope>
    <source>
        <strain evidence="8 9">E85</strain>
    </source>
</reference>
<dbReference type="InterPro" id="IPR014757">
    <property type="entry name" value="Tscrpt_reg_IclR_C"/>
</dbReference>
<dbReference type="SUPFAM" id="SSF46785">
    <property type="entry name" value="Winged helix' DNA-binding domain"/>
    <property type="match status" value="1"/>
</dbReference>
<evidence type="ECO:0000313" key="8">
    <source>
        <dbReference type="EMBL" id="PWG64537.1"/>
    </source>
</evidence>
<dbReference type="InterPro" id="IPR036388">
    <property type="entry name" value="WH-like_DNA-bd_sf"/>
</dbReference>
<dbReference type="InterPro" id="IPR029016">
    <property type="entry name" value="GAF-like_dom_sf"/>
</dbReference>
<gene>
    <name evidence="8" type="ORF">DEM34_04205</name>
</gene>
<dbReference type="EMBL" id="QFFI01000005">
    <property type="protein sequence ID" value="PWG64537.1"/>
    <property type="molecule type" value="Genomic_DNA"/>
</dbReference>
<dbReference type="SMART" id="SM00346">
    <property type="entry name" value="HTH_ICLR"/>
    <property type="match status" value="1"/>
</dbReference>
<comment type="caution">
    <text evidence="8">The sequence shown here is derived from an EMBL/GenBank/DDBJ whole genome shotgun (WGS) entry which is preliminary data.</text>
</comment>
<sequence>MRSPKIQAAEANGERSGSLTKALDIIEATVRQPIPSTTAELAALLGLAKPTAHRVVNSLRELGYLKREPGSSRLVEGDRLVALALDVLASAAQRGPRHNILHALAEQTGETANLGVMASGQVVYVDRVETKWPLGLRFDVGSRVPIHCTALGKMFLSFMSERQRDKYLTTLPLTRYTENTRTRREDLEADLERIRADGVSFDNCEFMSGVVCLAVPVRGPSGRVVAGVAISAPEARLTVEEARPHVAALREAAERLAITFDDPGHDHR</sequence>
<dbReference type="Gene3D" id="3.30.450.40">
    <property type="match status" value="1"/>
</dbReference>
<dbReference type="PROSITE" id="PS51078">
    <property type="entry name" value="ICLR_ED"/>
    <property type="match status" value="1"/>
</dbReference>
<proteinExistence type="predicted"/>
<feature type="domain" description="IclR-ED" evidence="7">
    <location>
        <begin position="79"/>
        <end position="262"/>
    </location>
</feature>
<dbReference type="AlphaFoldDB" id="A0A2U2N656"/>
<dbReference type="RefSeq" id="WP_109676590.1">
    <property type="nucleotide sequence ID" value="NZ_CP086615.1"/>
</dbReference>
<evidence type="ECO:0000313" key="9">
    <source>
        <dbReference type="Proteomes" id="UP000245474"/>
    </source>
</evidence>
<keyword evidence="1" id="KW-0805">Transcription regulation</keyword>
<dbReference type="InterPro" id="IPR050707">
    <property type="entry name" value="HTH_MetabolicPath_Reg"/>
</dbReference>
<evidence type="ECO:0000256" key="3">
    <source>
        <dbReference type="ARBA" id="ARBA00023163"/>
    </source>
</evidence>
<dbReference type="InterPro" id="IPR005471">
    <property type="entry name" value="Tscrpt_reg_IclR_N"/>
</dbReference>
<evidence type="ECO:0000259" key="6">
    <source>
        <dbReference type="PROSITE" id="PS51077"/>
    </source>
</evidence>
<evidence type="ECO:0000259" key="7">
    <source>
        <dbReference type="PROSITE" id="PS51078"/>
    </source>
</evidence>
<dbReference type="Proteomes" id="UP000245474">
    <property type="component" value="Unassembled WGS sequence"/>
</dbReference>
<evidence type="ECO:0000256" key="4">
    <source>
        <dbReference type="ARBA" id="ARBA00040379"/>
    </source>
</evidence>
<accession>A0A2U2N656</accession>
<protein>
    <recommendedName>
        <fullName evidence="4">HTH-type transcriptional repressor AllR</fullName>
    </recommendedName>
    <alternativeName>
        <fullName evidence="5">Negative regulator of allantoin and glyoxylate utilization operons</fullName>
    </alternativeName>
</protein>
<evidence type="ECO:0000256" key="1">
    <source>
        <dbReference type="ARBA" id="ARBA00023015"/>
    </source>
</evidence>
<keyword evidence="2" id="KW-0238">DNA-binding</keyword>
<keyword evidence="9" id="KW-1185">Reference proteome</keyword>
<dbReference type="SUPFAM" id="SSF55781">
    <property type="entry name" value="GAF domain-like"/>
    <property type="match status" value="1"/>
</dbReference>
<dbReference type="GO" id="GO:0003700">
    <property type="term" value="F:DNA-binding transcription factor activity"/>
    <property type="evidence" value="ECO:0007669"/>
    <property type="project" value="TreeGrafter"/>
</dbReference>
<name>A0A2U2N656_9GAMM</name>
<keyword evidence="3" id="KW-0804">Transcription</keyword>
<evidence type="ECO:0000256" key="2">
    <source>
        <dbReference type="ARBA" id="ARBA00023125"/>
    </source>
</evidence>
<dbReference type="Pfam" id="PF09339">
    <property type="entry name" value="HTH_IclR"/>
    <property type="match status" value="1"/>
</dbReference>
<organism evidence="8 9">
    <name type="scientific">Sediminicurvatus halobius</name>
    <dbReference type="NCBI Taxonomy" id="2182432"/>
    <lineage>
        <taxon>Bacteria</taxon>
        <taxon>Pseudomonadati</taxon>
        <taxon>Pseudomonadota</taxon>
        <taxon>Gammaproteobacteria</taxon>
        <taxon>Chromatiales</taxon>
        <taxon>Ectothiorhodospiraceae</taxon>
        <taxon>Sediminicurvatus</taxon>
    </lineage>
</organism>
<dbReference type="OrthoDB" id="9807558at2"/>
<dbReference type="PROSITE" id="PS51077">
    <property type="entry name" value="HTH_ICLR"/>
    <property type="match status" value="1"/>
</dbReference>
<dbReference type="Gene3D" id="1.10.10.10">
    <property type="entry name" value="Winged helix-like DNA-binding domain superfamily/Winged helix DNA-binding domain"/>
    <property type="match status" value="1"/>
</dbReference>
<dbReference type="PANTHER" id="PTHR30136:SF24">
    <property type="entry name" value="HTH-TYPE TRANSCRIPTIONAL REPRESSOR ALLR"/>
    <property type="match status" value="1"/>
</dbReference>
<evidence type="ECO:0000256" key="5">
    <source>
        <dbReference type="ARBA" id="ARBA00042627"/>
    </source>
</evidence>
<dbReference type="PANTHER" id="PTHR30136">
    <property type="entry name" value="HELIX-TURN-HELIX TRANSCRIPTIONAL REGULATOR, ICLR FAMILY"/>
    <property type="match status" value="1"/>
</dbReference>
<feature type="domain" description="HTH iclR-type" evidence="6">
    <location>
        <begin position="16"/>
        <end position="78"/>
    </location>
</feature>
<dbReference type="GO" id="GO:0003677">
    <property type="term" value="F:DNA binding"/>
    <property type="evidence" value="ECO:0007669"/>
    <property type="project" value="UniProtKB-KW"/>
</dbReference>